<dbReference type="PANTHER" id="PTHR45794:SF1">
    <property type="entry name" value="LEUCINE--TRNA LIGASE, CYTOPLASMIC"/>
    <property type="match status" value="1"/>
</dbReference>
<dbReference type="GO" id="GO:0046872">
    <property type="term" value="F:metal ion binding"/>
    <property type="evidence" value="ECO:0007669"/>
    <property type="project" value="UniProtKB-KW"/>
</dbReference>
<keyword evidence="3" id="KW-0436">Ligase</keyword>
<dbReference type="InterPro" id="IPR032678">
    <property type="entry name" value="tRNA-synt_1_cat_dom"/>
</dbReference>
<dbReference type="EMBL" id="HBGH01001908">
    <property type="protein sequence ID" value="CAD9224641.1"/>
    <property type="molecule type" value="Transcribed_RNA"/>
</dbReference>
<evidence type="ECO:0000256" key="2">
    <source>
        <dbReference type="ARBA" id="ARBA00005594"/>
    </source>
</evidence>
<sequence>METFNEETKRAFEATLEWLHEWACSRNFGLGTKLPWDTKYVIESLSDSTIYMAYYTVSHLLQGANNLEGSRAGPSGITPENMTDAIWNYICRGEVPTKDQWVTSGASREAVEVMRRELLYWYPMDLRSSGKELIGNHLTFSIYNHVALFSEELWPKAFRTNGHMLINAEKMSKSLGNFITLRDGIKKYSADGVRFALADAGDTFDDANFAEKTADDAVLKLYTLITLVEESLDKMEEMREGPVSEFFDRVFEAQLNRSLRLCSEAYDRLLFREALKVGFYELQEAFGHYRVAYAADKGPTSMIYVHRDLFKKFILWQTQMMAPICPHSAEHLWRLICQKLGLPHRSVFDSTWPSLEKVDDSVLLQFSFLSDVLHRVRIGMIPKKKKKGQEDSPTTFTQVSFFVCRDLPTWQAGALLVFRSIIERFGGQMPDDINSLIIAELPSHLKSQMKRIMPFVGMIRDEFARDGPRALIRDCGFSEDQVLTENQSFVLAQLGLQSMTISFVEDTSSTDKVTDMQRKILEEAQPLKPSFILS</sequence>
<dbReference type="Pfam" id="PF08264">
    <property type="entry name" value="Anticodon_1"/>
    <property type="match status" value="1"/>
</dbReference>
<organism evidence="13">
    <name type="scientific">Compsopogon caeruleus</name>
    <dbReference type="NCBI Taxonomy" id="31354"/>
    <lineage>
        <taxon>Eukaryota</taxon>
        <taxon>Rhodophyta</taxon>
        <taxon>Compsopogonophyceae</taxon>
        <taxon>Compsopogonales</taxon>
        <taxon>Compsopogonaceae</taxon>
        <taxon>Compsopogon</taxon>
    </lineage>
</organism>
<dbReference type="PANTHER" id="PTHR45794">
    <property type="entry name" value="LEUCYL-TRNA SYNTHETASE"/>
    <property type="match status" value="1"/>
</dbReference>
<proteinExistence type="inferred from homology"/>
<evidence type="ECO:0000256" key="3">
    <source>
        <dbReference type="ARBA" id="ARBA00022598"/>
    </source>
</evidence>
<dbReference type="InterPro" id="IPR013155">
    <property type="entry name" value="M/V/L/I-tRNA-synth_anticd-bd"/>
</dbReference>
<reference evidence="13" key="1">
    <citation type="submission" date="2021-01" db="EMBL/GenBank/DDBJ databases">
        <authorList>
            <person name="Corre E."/>
            <person name="Pelletier E."/>
            <person name="Niang G."/>
            <person name="Scheremetjew M."/>
            <person name="Finn R."/>
            <person name="Kale V."/>
            <person name="Holt S."/>
            <person name="Cochrane G."/>
            <person name="Meng A."/>
            <person name="Brown T."/>
            <person name="Cohen L."/>
        </authorList>
    </citation>
    <scope>NUCLEOTIDE SEQUENCE</scope>
    <source>
        <strain evidence="13">SAG 36.94</strain>
    </source>
</reference>
<evidence type="ECO:0000313" key="13">
    <source>
        <dbReference type="EMBL" id="CAD9224641.1"/>
    </source>
</evidence>
<dbReference type="GO" id="GO:0004823">
    <property type="term" value="F:leucine-tRNA ligase activity"/>
    <property type="evidence" value="ECO:0007669"/>
    <property type="project" value="InterPro"/>
</dbReference>
<evidence type="ECO:0008006" key="14">
    <source>
        <dbReference type="Google" id="ProtNLM"/>
    </source>
</evidence>
<keyword evidence="5" id="KW-0547">Nucleotide-binding</keyword>
<evidence type="ECO:0000256" key="9">
    <source>
        <dbReference type="ARBA" id="ARBA00023146"/>
    </source>
</evidence>
<dbReference type="InterPro" id="IPR055416">
    <property type="entry name" value="RBD_LARS1"/>
</dbReference>
<dbReference type="InterPro" id="IPR004493">
    <property type="entry name" value="Leu-tRNA-synth_Ia_arc/euk"/>
</dbReference>
<feature type="domain" description="tRNA synthetases class I catalytic" evidence="10">
    <location>
        <begin position="113"/>
        <end position="200"/>
    </location>
</feature>
<comment type="similarity">
    <text evidence="2">Belongs to the class-I aminoacyl-tRNA synthetase family.</text>
</comment>
<comment type="cofactor">
    <cofactor evidence="1">
        <name>Zn(2+)</name>
        <dbReference type="ChEBI" id="CHEBI:29105"/>
    </cofactor>
</comment>
<dbReference type="AlphaFoldDB" id="A0A7S1T6S6"/>
<dbReference type="SUPFAM" id="SSF47323">
    <property type="entry name" value="Anticodon-binding domain of a subclass of class I aminoacyl-tRNA synthetases"/>
    <property type="match status" value="1"/>
</dbReference>
<gene>
    <name evidence="13" type="ORF">CCAE0312_LOCUS1007</name>
</gene>
<keyword evidence="7" id="KW-0067">ATP-binding</keyword>
<evidence type="ECO:0000259" key="12">
    <source>
        <dbReference type="Pfam" id="PF24810"/>
    </source>
</evidence>
<feature type="domain" description="Leucine--tRNA ligase RagD-binding" evidence="12">
    <location>
        <begin position="404"/>
        <end position="471"/>
    </location>
</feature>
<dbReference type="Gene3D" id="1.10.730.10">
    <property type="entry name" value="Isoleucyl-tRNA Synthetase, Domain 1"/>
    <property type="match status" value="1"/>
</dbReference>
<keyword evidence="6" id="KW-0862">Zinc</keyword>
<evidence type="ECO:0000256" key="5">
    <source>
        <dbReference type="ARBA" id="ARBA00022741"/>
    </source>
</evidence>
<evidence type="ECO:0000259" key="10">
    <source>
        <dbReference type="Pfam" id="PF01406"/>
    </source>
</evidence>
<keyword evidence="8" id="KW-0648">Protein biosynthesis</keyword>
<dbReference type="GO" id="GO:0005524">
    <property type="term" value="F:ATP binding"/>
    <property type="evidence" value="ECO:0007669"/>
    <property type="project" value="UniProtKB-KW"/>
</dbReference>
<protein>
    <recommendedName>
        <fullName evidence="14">Leucine--tRNA ligase</fullName>
    </recommendedName>
</protein>
<keyword evidence="9" id="KW-0030">Aminoacyl-tRNA synthetase</keyword>
<keyword evidence="4" id="KW-0479">Metal-binding</keyword>
<evidence type="ECO:0000256" key="8">
    <source>
        <dbReference type="ARBA" id="ARBA00022917"/>
    </source>
</evidence>
<dbReference type="Gene3D" id="3.40.50.620">
    <property type="entry name" value="HUPs"/>
    <property type="match status" value="1"/>
</dbReference>
<evidence type="ECO:0000256" key="6">
    <source>
        <dbReference type="ARBA" id="ARBA00022833"/>
    </source>
</evidence>
<evidence type="ECO:0000256" key="4">
    <source>
        <dbReference type="ARBA" id="ARBA00022723"/>
    </source>
</evidence>
<dbReference type="InterPro" id="IPR014729">
    <property type="entry name" value="Rossmann-like_a/b/a_fold"/>
</dbReference>
<accession>A0A7S1T6S6</accession>
<evidence type="ECO:0000259" key="11">
    <source>
        <dbReference type="Pfam" id="PF08264"/>
    </source>
</evidence>
<evidence type="ECO:0000256" key="1">
    <source>
        <dbReference type="ARBA" id="ARBA00001947"/>
    </source>
</evidence>
<dbReference type="InterPro" id="IPR009080">
    <property type="entry name" value="tRNAsynth_Ia_anticodon-bd"/>
</dbReference>
<evidence type="ECO:0000256" key="7">
    <source>
        <dbReference type="ARBA" id="ARBA00022840"/>
    </source>
</evidence>
<dbReference type="SUPFAM" id="SSF52374">
    <property type="entry name" value="Nucleotidylyl transferase"/>
    <property type="match status" value="1"/>
</dbReference>
<dbReference type="GO" id="GO:0006429">
    <property type="term" value="P:leucyl-tRNA aminoacylation"/>
    <property type="evidence" value="ECO:0007669"/>
    <property type="project" value="InterPro"/>
</dbReference>
<name>A0A7S1T6S6_9RHOD</name>
<feature type="domain" description="Methionyl/Valyl/Leucyl/Isoleucyl-tRNA synthetase anticodon-binding" evidence="11">
    <location>
        <begin position="248"/>
        <end position="374"/>
    </location>
</feature>
<dbReference type="Pfam" id="PF24810">
    <property type="entry name" value="RBD_LARS1"/>
    <property type="match status" value="1"/>
</dbReference>
<dbReference type="Pfam" id="PF01406">
    <property type="entry name" value="tRNA-synt_1e"/>
    <property type="match status" value="1"/>
</dbReference>